<comment type="caution">
    <text evidence="2">The sequence shown here is derived from an EMBL/GenBank/DDBJ whole genome shotgun (WGS) entry which is preliminary data.</text>
</comment>
<accession>A0A0Q9YIS7</accession>
<reference evidence="2" key="1">
    <citation type="submission" date="2015-09" db="EMBL/GenBank/DDBJ databases">
        <title>Draft Genome Sequences of Two Novel Amoeba-resistant Intranuclear Bacteria, Candidatus Berkiella cookevillensis and Candidatus Berkiella aquae.</title>
        <authorList>
            <person name="Mehari Y.T."/>
            <person name="Arivett B.A."/>
            <person name="Farone A.L."/>
            <person name="Gunderson J.H."/>
            <person name="Farone M.B."/>
        </authorList>
    </citation>
    <scope>NUCLEOTIDE SEQUENCE [LARGE SCALE GENOMIC DNA]</scope>
    <source>
        <strain evidence="2">HT99</strain>
    </source>
</reference>
<dbReference type="STRING" id="295108.HT99x_02442"/>
<sequence length="85" mass="10290">MLLQVSMMYVYILKSLKIPERYYVGSTHDLKRRLKEHNAGYSHHTNRYKPWRIELYLGFTDERKARKFETYLKSGSGRAFAKMHF</sequence>
<dbReference type="Gene3D" id="3.40.1440.10">
    <property type="entry name" value="GIY-YIG endonuclease"/>
    <property type="match status" value="1"/>
</dbReference>
<dbReference type="PATRIC" id="fig|1590043.3.peg.2487"/>
<dbReference type="Pfam" id="PF01541">
    <property type="entry name" value="GIY-YIG"/>
    <property type="match status" value="1"/>
</dbReference>
<gene>
    <name evidence="2" type="ORF">HT99x_02442</name>
</gene>
<dbReference type="AlphaFoldDB" id="A0A0Q9YIS7"/>
<dbReference type="SUPFAM" id="SSF82771">
    <property type="entry name" value="GIY-YIG endonuclease"/>
    <property type="match status" value="1"/>
</dbReference>
<name>A0A0Q9YIS7_9GAMM</name>
<feature type="domain" description="GIY-YIG" evidence="1">
    <location>
        <begin position="6"/>
        <end position="82"/>
    </location>
</feature>
<dbReference type="InterPro" id="IPR035901">
    <property type="entry name" value="GIY-YIG_endonuc_sf"/>
</dbReference>
<protein>
    <submittedName>
        <fullName evidence="2">GIY-YIG nuclease superfamily protein</fullName>
    </submittedName>
</protein>
<organism evidence="2">
    <name type="scientific">Candidatus Berkiella aquae</name>
    <dbReference type="NCBI Taxonomy" id="295108"/>
    <lineage>
        <taxon>Bacteria</taxon>
        <taxon>Pseudomonadati</taxon>
        <taxon>Pseudomonadota</taxon>
        <taxon>Gammaproteobacteria</taxon>
        <taxon>Candidatus Berkiellales</taxon>
        <taxon>Candidatus Berkiellaceae</taxon>
        <taxon>Candidatus Berkiella</taxon>
    </lineage>
</organism>
<dbReference type="EMBL" id="LKAJ01000011">
    <property type="protein sequence ID" value="KRG20511.1"/>
    <property type="molecule type" value="Genomic_DNA"/>
</dbReference>
<evidence type="ECO:0000313" key="2">
    <source>
        <dbReference type="EMBL" id="KRG20511.1"/>
    </source>
</evidence>
<dbReference type="CDD" id="cd10449">
    <property type="entry name" value="GIY-YIG_SLX1_like"/>
    <property type="match status" value="1"/>
</dbReference>
<dbReference type="PROSITE" id="PS50164">
    <property type="entry name" value="GIY_YIG"/>
    <property type="match status" value="1"/>
</dbReference>
<evidence type="ECO:0000259" key="1">
    <source>
        <dbReference type="PROSITE" id="PS50164"/>
    </source>
</evidence>
<proteinExistence type="predicted"/>
<dbReference type="InterPro" id="IPR000305">
    <property type="entry name" value="GIY-YIG_endonuc"/>
</dbReference>